<feature type="domain" description="Secretin/TonB short N-terminal" evidence="12">
    <location>
        <begin position="71"/>
        <end position="122"/>
    </location>
</feature>
<evidence type="ECO:0000256" key="6">
    <source>
        <dbReference type="ARBA" id="ARBA00023004"/>
    </source>
</evidence>
<dbReference type="InterPro" id="IPR008969">
    <property type="entry name" value="CarboxyPept-like_regulatory"/>
</dbReference>
<dbReference type="Gene3D" id="2.60.40.1120">
    <property type="entry name" value="Carboxypeptidase-like, regulatory domain"/>
    <property type="match status" value="1"/>
</dbReference>
<dbReference type="InterPro" id="IPR037066">
    <property type="entry name" value="Plug_dom_sf"/>
</dbReference>
<dbReference type="EMBL" id="FNAI01000008">
    <property type="protein sequence ID" value="SDE66172.1"/>
    <property type="molecule type" value="Genomic_DNA"/>
</dbReference>
<dbReference type="SMART" id="SM00965">
    <property type="entry name" value="STN"/>
    <property type="match status" value="1"/>
</dbReference>
<dbReference type="Pfam" id="PF07715">
    <property type="entry name" value="Plug"/>
    <property type="match status" value="1"/>
</dbReference>
<keyword evidence="2 10" id="KW-0813">Transport</keyword>
<keyword evidence="9 10" id="KW-0998">Cell outer membrane</keyword>
<evidence type="ECO:0000256" key="9">
    <source>
        <dbReference type="ARBA" id="ARBA00023237"/>
    </source>
</evidence>
<dbReference type="InterPro" id="IPR000531">
    <property type="entry name" value="Beta-barrel_TonB"/>
</dbReference>
<dbReference type="Pfam" id="PF00593">
    <property type="entry name" value="TonB_dep_Rec_b-barrel"/>
    <property type="match status" value="1"/>
</dbReference>
<protein>
    <submittedName>
        <fullName evidence="13">TonB-linked outer membrane protein, SusC/RagA family</fullName>
    </submittedName>
</protein>
<keyword evidence="8 10" id="KW-0472">Membrane</keyword>
<dbReference type="PROSITE" id="PS52016">
    <property type="entry name" value="TONB_DEPENDENT_REC_3"/>
    <property type="match status" value="1"/>
</dbReference>
<evidence type="ECO:0000256" key="2">
    <source>
        <dbReference type="ARBA" id="ARBA00022448"/>
    </source>
</evidence>
<reference evidence="13 14" key="1">
    <citation type="submission" date="2016-10" db="EMBL/GenBank/DDBJ databases">
        <authorList>
            <person name="de Groot N.N."/>
        </authorList>
    </citation>
    <scope>NUCLEOTIDE SEQUENCE [LARGE SCALE GENOMIC DNA]</scope>
    <source>
        <strain evidence="13 14">47C3B</strain>
    </source>
</reference>
<keyword evidence="4" id="KW-0410">Iron transport</keyword>
<evidence type="ECO:0000256" key="10">
    <source>
        <dbReference type="PROSITE-ProRule" id="PRU01360"/>
    </source>
</evidence>
<dbReference type="SUPFAM" id="SSF49464">
    <property type="entry name" value="Carboxypeptidase regulatory domain-like"/>
    <property type="match status" value="1"/>
</dbReference>
<dbReference type="SUPFAM" id="SSF56935">
    <property type="entry name" value="Porins"/>
    <property type="match status" value="1"/>
</dbReference>
<evidence type="ECO:0000256" key="8">
    <source>
        <dbReference type="ARBA" id="ARBA00023136"/>
    </source>
</evidence>
<dbReference type="Gene3D" id="2.40.170.20">
    <property type="entry name" value="TonB-dependent receptor, beta-barrel domain"/>
    <property type="match status" value="1"/>
</dbReference>
<dbReference type="InterPro" id="IPR023996">
    <property type="entry name" value="TonB-dep_OMP_SusC/RagA"/>
</dbReference>
<keyword evidence="7 11" id="KW-0798">TonB box</keyword>
<name>A0A1G7ER79_9SPHI</name>
<comment type="subcellular location">
    <subcellularLocation>
        <location evidence="1 10">Cell outer membrane</location>
        <topology evidence="1 10">Multi-pass membrane protein</topology>
    </subcellularLocation>
</comment>
<dbReference type="Pfam" id="PF07660">
    <property type="entry name" value="STN"/>
    <property type="match status" value="1"/>
</dbReference>
<comment type="similarity">
    <text evidence="10 11">Belongs to the TonB-dependent receptor family.</text>
</comment>
<dbReference type="Pfam" id="PF13715">
    <property type="entry name" value="CarbopepD_reg_2"/>
    <property type="match status" value="1"/>
</dbReference>
<evidence type="ECO:0000313" key="13">
    <source>
        <dbReference type="EMBL" id="SDE66172.1"/>
    </source>
</evidence>
<evidence type="ECO:0000313" key="14">
    <source>
        <dbReference type="Proteomes" id="UP000199072"/>
    </source>
</evidence>
<proteinExistence type="inferred from homology"/>
<keyword evidence="14" id="KW-1185">Reference proteome</keyword>
<evidence type="ECO:0000259" key="12">
    <source>
        <dbReference type="SMART" id="SM00965"/>
    </source>
</evidence>
<dbReference type="InterPro" id="IPR036942">
    <property type="entry name" value="Beta-barrel_TonB_sf"/>
</dbReference>
<dbReference type="InterPro" id="IPR012910">
    <property type="entry name" value="Plug_dom"/>
</dbReference>
<dbReference type="Gene3D" id="2.170.130.10">
    <property type="entry name" value="TonB-dependent receptor, plug domain"/>
    <property type="match status" value="1"/>
</dbReference>
<keyword evidence="6" id="KW-0408">Iron</keyword>
<evidence type="ECO:0000256" key="11">
    <source>
        <dbReference type="RuleBase" id="RU003357"/>
    </source>
</evidence>
<dbReference type="InterPro" id="IPR039426">
    <property type="entry name" value="TonB-dep_rcpt-like"/>
</dbReference>
<evidence type="ECO:0000256" key="7">
    <source>
        <dbReference type="ARBA" id="ARBA00023077"/>
    </source>
</evidence>
<sequence>MNKNFTQKTDVLRKRKYISTKILLMMKLTTFLILISIMQVSATSFAQKISLSEKNTPIAKVFKKITAQSGYAFFVSGETLKGAKPVTISVKNMELSEVLAQIFKDQPVSFALEDNIVVVSKKAEPTFIEKVMARFQAINVRGKVVDSAGNALPGASVKVKGKNQSTTTNANGEFGLIGVDETATLLISYVGYQVKEVQAKADLGAITLISNTTDLQEVTVNKGYYTEKKRLSTGNVSKVTAAEIGNQPVNNPLIALEGKIPGLLVNQTSGNSGATVRLQLRGRNSITNNSDPLYIIDGMPFGPNNGIINSFTNIASQGTEGKGSLSAFSSINPQDIESIEVLKDADATAIYGSRGANGVILITTKRGKTDKTTFDVNLNSGFSEVNKMQPYLNTQQYLAFRKEAYNNANLIPSESDGQDLVVYDQDKYTNFQKLLIGGRAKTTDLQLTLAGGSGNTQFRISGGFRHDGTVYPTEKKNERASFSSRLNHVSTDGKFFSNLAFNYSLNDNGLFVGTLDGISLPPNTPDLKNSDGSLNWSYKGVGFVNPLAQFLKNYQLKTDNYLINFDSGYSFTKDITFKTSLGYNGYYTDEKTQNPISSLDPNSGATTGSAGFSNQNYKGMIVEPQLDYKKMFGKHKISTLVGGSWQYQYQIANTIRTSGYTNDALLGSINSGASPNVNSRDNVSSKYKYAAVFARLNYNFDDRLIINLSGRRDGSSRFGPDQRFSNFGSIAGAYIFSDDLIKNDLLPFLSFGKIRASYGITGSDQIGNYRYLSTYSPVTSYQSMTSINPTALNNPDYRWEKNKKFETSLELGFLKDRISLNVTYFDNRSGNQLVSYTLPQQTGFENILQNLDAIIANNGYEFELSSIIIKNNKFQWTTSFNISFIKNELVAFPGLETSPYKTTYVVGKSTNLIYKAKYQGIDPNTGEMLVEDINGDGEADYKDAQYLGNLDPRYFGGISTTLSYKNFSLYAFAEFKKQIGKNYYFTTSTSSQYPGIMFNPSTLFLDRWHKIGDQALAPRINADYPLPTIIAYQNSNIGYSDASYLRLKNVSLSYDFSGSLLKKWKINSLRFYLQGQNLLTITHYKGADPEVQYAYQLPLLRTLTAGLQIKL</sequence>
<dbReference type="InterPro" id="IPR023997">
    <property type="entry name" value="TonB-dep_OMP_SusC/RagA_CS"/>
</dbReference>
<keyword evidence="5 10" id="KW-0812">Transmembrane</keyword>
<dbReference type="NCBIfam" id="TIGR04056">
    <property type="entry name" value="OMP_RagA_SusC"/>
    <property type="match status" value="1"/>
</dbReference>
<dbReference type="GO" id="GO:0006826">
    <property type="term" value="P:iron ion transport"/>
    <property type="evidence" value="ECO:0007669"/>
    <property type="project" value="UniProtKB-KW"/>
</dbReference>
<evidence type="ECO:0000256" key="1">
    <source>
        <dbReference type="ARBA" id="ARBA00004571"/>
    </source>
</evidence>
<accession>A0A1G7ER79</accession>
<dbReference type="NCBIfam" id="TIGR04057">
    <property type="entry name" value="SusC_RagA_signa"/>
    <property type="match status" value="1"/>
</dbReference>
<evidence type="ECO:0000256" key="4">
    <source>
        <dbReference type="ARBA" id="ARBA00022496"/>
    </source>
</evidence>
<gene>
    <name evidence="13" type="ORF">SAMN05216464_108130</name>
</gene>
<keyword evidence="4" id="KW-0406">Ion transport</keyword>
<dbReference type="STRING" id="1391627.SAMN05216464_108130"/>
<organism evidence="13 14">
    <name type="scientific">Mucilaginibacter pineti</name>
    <dbReference type="NCBI Taxonomy" id="1391627"/>
    <lineage>
        <taxon>Bacteria</taxon>
        <taxon>Pseudomonadati</taxon>
        <taxon>Bacteroidota</taxon>
        <taxon>Sphingobacteriia</taxon>
        <taxon>Sphingobacteriales</taxon>
        <taxon>Sphingobacteriaceae</taxon>
        <taxon>Mucilaginibacter</taxon>
    </lineage>
</organism>
<evidence type="ECO:0000256" key="5">
    <source>
        <dbReference type="ARBA" id="ARBA00022692"/>
    </source>
</evidence>
<evidence type="ECO:0000256" key="3">
    <source>
        <dbReference type="ARBA" id="ARBA00022452"/>
    </source>
</evidence>
<dbReference type="OrthoDB" id="9768177at2"/>
<dbReference type="Proteomes" id="UP000199072">
    <property type="component" value="Unassembled WGS sequence"/>
</dbReference>
<dbReference type="AlphaFoldDB" id="A0A1G7ER79"/>
<dbReference type="GO" id="GO:0009279">
    <property type="term" value="C:cell outer membrane"/>
    <property type="evidence" value="ECO:0007669"/>
    <property type="project" value="UniProtKB-SubCell"/>
</dbReference>
<dbReference type="RefSeq" id="WP_091150997.1">
    <property type="nucleotide sequence ID" value="NZ_FNAI01000008.1"/>
</dbReference>
<dbReference type="InterPro" id="IPR011662">
    <property type="entry name" value="Secretin/TonB_short_N"/>
</dbReference>
<keyword evidence="3 10" id="KW-1134">Transmembrane beta strand</keyword>